<gene>
    <name evidence="2" type="ORF">GCM10011401_25610</name>
</gene>
<evidence type="ECO:0000256" key="1">
    <source>
        <dbReference type="SAM" id="MobiDB-lite"/>
    </source>
</evidence>
<accession>A0A917AUQ3</accession>
<reference evidence="2" key="2">
    <citation type="submission" date="2020-09" db="EMBL/GenBank/DDBJ databases">
        <authorList>
            <person name="Sun Q."/>
            <person name="Zhou Y."/>
        </authorList>
    </citation>
    <scope>NUCLEOTIDE SEQUENCE</scope>
    <source>
        <strain evidence="2">CGMCC 1.15388</strain>
    </source>
</reference>
<dbReference type="AlphaFoldDB" id="A0A917AUQ3"/>
<protein>
    <recommendedName>
        <fullName evidence="4">SatD family (SatD)</fullName>
    </recommendedName>
</protein>
<evidence type="ECO:0000313" key="2">
    <source>
        <dbReference type="EMBL" id="GGE77140.1"/>
    </source>
</evidence>
<reference evidence="2" key="1">
    <citation type="journal article" date="2014" name="Int. J. Syst. Evol. Microbiol.">
        <title>Complete genome sequence of Corynebacterium casei LMG S-19264T (=DSM 44701T), isolated from a smear-ripened cheese.</title>
        <authorList>
            <consortium name="US DOE Joint Genome Institute (JGI-PGF)"/>
            <person name="Walter F."/>
            <person name="Albersmeier A."/>
            <person name="Kalinowski J."/>
            <person name="Ruckert C."/>
        </authorList>
    </citation>
    <scope>NUCLEOTIDE SEQUENCE</scope>
    <source>
        <strain evidence="2">CGMCC 1.15388</strain>
    </source>
</reference>
<proteinExistence type="predicted"/>
<dbReference type="RefSeq" id="WP_188686429.1">
    <property type="nucleotide sequence ID" value="NZ_BMIS01000015.1"/>
</dbReference>
<dbReference type="Proteomes" id="UP000633136">
    <property type="component" value="Unassembled WGS sequence"/>
</dbReference>
<organism evidence="2 3">
    <name type="scientific">Nesterenkonia cremea</name>
    <dbReference type="NCBI Taxonomy" id="1882340"/>
    <lineage>
        <taxon>Bacteria</taxon>
        <taxon>Bacillati</taxon>
        <taxon>Actinomycetota</taxon>
        <taxon>Actinomycetes</taxon>
        <taxon>Micrococcales</taxon>
        <taxon>Micrococcaceae</taxon>
        <taxon>Nesterenkonia</taxon>
    </lineage>
</organism>
<keyword evidence="3" id="KW-1185">Reference proteome</keyword>
<sequence>MFVVTADQRSSRGGRDRVPALIEQLRPWAEDHAEVIELPLERTVGDEVQILLSRAEAAVDLSIRLIAAEHWAVGIGAGTVEHPLGASARESSGEAFYLARTAVERAKSRTEPAPVVIEGTDDAAAASATAVLQLLASTIRRRSEGGQQAAELKLQGMTQTSIAAELEVTPQAVSKRLRAAMAEEELRVRPVIAQLLSGAAGEAAGGSADDAAGAPTAASR</sequence>
<dbReference type="EMBL" id="BMIS01000015">
    <property type="protein sequence ID" value="GGE77140.1"/>
    <property type="molecule type" value="Genomic_DNA"/>
</dbReference>
<comment type="caution">
    <text evidence="2">The sequence shown here is derived from an EMBL/GenBank/DDBJ whole genome shotgun (WGS) entry which is preliminary data.</text>
</comment>
<name>A0A917AUQ3_9MICC</name>
<evidence type="ECO:0000313" key="3">
    <source>
        <dbReference type="Proteomes" id="UP000633136"/>
    </source>
</evidence>
<feature type="region of interest" description="Disordered" evidence="1">
    <location>
        <begin position="199"/>
        <end position="220"/>
    </location>
</feature>
<evidence type="ECO:0008006" key="4">
    <source>
        <dbReference type="Google" id="ProtNLM"/>
    </source>
</evidence>